<dbReference type="GO" id="GO:0031501">
    <property type="term" value="C:mannosyltransferase complex"/>
    <property type="evidence" value="ECO:0007669"/>
    <property type="project" value="TreeGrafter"/>
</dbReference>
<proteinExistence type="predicted"/>
<dbReference type="GO" id="GO:0016020">
    <property type="term" value="C:membrane"/>
    <property type="evidence" value="ECO:0007669"/>
    <property type="project" value="GOC"/>
</dbReference>
<sequence>MFARLPAIPAGARAAAAALLWSRAVVWAAGLLGLASFGRDAGWRGFDPAGLTVPFGAVGDALIAPAARWDAVWFLVVADAGYDDAARPAFFPLYPSLVSGAGWLIGSRALAAILVAAACALVALVLLHELARHELGERYARPAVLVCAFFPTSLFLTAMYSESLFLALALGAFLAARREAWWLAGLAAALAAATRSAGVTLAVPLVLLCLEQHGWRPSWRLIPAALLPPLGLAGYCAFLAASGLDPLAPFDAQDVWLRSFAGPFMGAWDGTVAAVGGARQLLSGSRVPVYFTDAGGDPFEVARRTLTDFAFLVFAAVACAGALRRLPLAYGAWAVAALALPLSYPVEPQPLMSLGRFVLVLFPLHLWVAAVLVDRGATERWLAVSGGLLAITSAQFAAWEFVG</sequence>
<feature type="transmembrane region" description="Helical" evidence="10">
    <location>
        <begin position="221"/>
        <end position="241"/>
    </location>
</feature>
<evidence type="ECO:0000256" key="10">
    <source>
        <dbReference type="SAM" id="Phobius"/>
    </source>
</evidence>
<feature type="transmembrane region" description="Helical" evidence="10">
    <location>
        <begin position="352"/>
        <end position="373"/>
    </location>
</feature>
<evidence type="ECO:0000256" key="3">
    <source>
        <dbReference type="ARBA" id="ARBA00022502"/>
    </source>
</evidence>
<feature type="transmembrane region" description="Helical" evidence="10">
    <location>
        <begin position="380"/>
        <end position="399"/>
    </location>
</feature>
<comment type="pathway">
    <text evidence="2">Glycolipid biosynthesis; glycosylphosphatidylinositol-anchor biosynthesis.</text>
</comment>
<dbReference type="PANTHER" id="PTHR12468">
    <property type="entry name" value="GPI MANNOSYLTRANSFERASE 2"/>
    <property type="match status" value="1"/>
</dbReference>
<dbReference type="GO" id="GO:0006506">
    <property type="term" value="P:GPI anchor biosynthetic process"/>
    <property type="evidence" value="ECO:0007669"/>
    <property type="project" value="UniProtKB-UniPathway"/>
</dbReference>
<dbReference type="GO" id="GO:0000009">
    <property type="term" value="F:alpha-1,6-mannosyltransferase activity"/>
    <property type="evidence" value="ECO:0007669"/>
    <property type="project" value="InterPro"/>
</dbReference>
<protein>
    <submittedName>
        <fullName evidence="11">Integral membrane protein-like</fullName>
    </submittedName>
</protein>
<evidence type="ECO:0000256" key="5">
    <source>
        <dbReference type="ARBA" id="ARBA00022679"/>
    </source>
</evidence>
<dbReference type="InterPro" id="IPR007315">
    <property type="entry name" value="PIG-V/Gpi18"/>
</dbReference>
<dbReference type="UniPathway" id="UPA00196"/>
<evidence type="ECO:0000256" key="8">
    <source>
        <dbReference type="ARBA" id="ARBA00022989"/>
    </source>
</evidence>
<dbReference type="Pfam" id="PF04188">
    <property type="entry name" value="Mannosyl_trans2"/>
    <property type="match status" value="1"/>
</dbReference>
<feature type="transmembrane region" description="Helical" evidence="10">
    <location>
        <begin position="101"/>
        <end position="127"/>
    </location>
</feature>
<evidence type="ECO:0000256" key="2">
    <source>
        <dbReference type="ARBA" id="ARBA00004687"/>
    </source>
</evidence>
<organism evidence="11">
    <name type="scientific">uncultured Solirubrobacteraceae bacterium</name>
    <dbReference type="NCBI Taxonomy" id="1162706"/>
    <lineage>
        <taxon>Bacteria</taxon>
        <taxon>Bacillati</taxon>
        <taxon>Actinomycetota</taxon>
        <taxon>Thermoleophilia</taxon>
        <taxon>Solirubrobacterales</taxon>
        <taxon>Solirubrobacteraceae</taxon>
        <taxon>environmental samples</taxon>
    </lineage>
</organism>
<dbReference type="AlphaFoldDB" id="A0A6J4TTH9"/>
<dbReference type="PANTHER" id="PTHR12468:SF2">
    <property type="entry name" value="GPI MANNOSYLTRANSFERASE 2"/>
    <property type="match status" value="1"/>
</dbReference>
<feature type="transmembrane region" description="Helical" evidence="10">
    <location>
        <begin position="180"/>
        <end position="209"/>
    </location>
</feature>
<feature type="transmembrane region" description="Helical" evidence="10">
    <location>
        <begin position="139"/>
        <end position="160"/>
    </location>
</feature>
<name>A0A6J4TTH9_9ACTN</name>
<evidence type="ECO:0000256" key="6">
    <source>
        <dbReference type="ARBA" id="ARBA00022692"/>
    </source>
</evidence>
<keyword evidence="5" id="KW-0808">Transferase</keyword>
<accession>A0A6J4TTH9</accession>
<keyword evidence="9 10" id="KW-0472">Membrane</keyword>
<feature type="transmembrane region" description="Helical" evidence="10">
    <location>
        <begin position="328"/>
        <end position="346"/>
    </location>
</feature>
<keyword evidence="4" id="KW-0328">Glycosyltransferase</keyword>
<evidence type="ECO:0000256" key="7">
    <source>
        <dbReference type="ARBA" id="ARBA00022824"/>
    </source>
</evidence>
<keyword evidence="3" id="KW-0337">GPI-anchor biosynthesis</keyword>
<keyword evidence="8 10" id="KW-1133">Transmembrane helix</keyword>
<dbReference type="EMBL" id="CADCVS010000501">
    <property type="protein sequence ID" value="CAA9531195.1"/>
    <property type="molecule type" value="Genomic_DNA"/>
</dbReference>
<evidence type="ECO:0000313" key="11">
    <source>
        <dbReference type="EMBL" id="CAA9531195.1"/>
    </source>
</evidence>
<evidence type="ECO:0000256" key="1">
    <source>
        <dbReference type="ARBA" id="ARBA00004477"/>
    </source>
</evidence>
<comment type="subcellular location">
    <subcellularLocation>
        <location evidence="1">Endoplasmic reticulum membrane</location>
        <topology evidence="1">Multi-pass membrane protein</topology>
    </subcellularLocation>
</comment>
<dbReference type="GO" id="GO:0004376">
    <property type="term" value="F:GPI mannosyltransferase activity"/>
    <property type="evidence" value="ECO:0007669"/>
    <property type="project" value="InterPro"/>
</dbReference>
<evidence type="ECO:0000256" key="9">
    <source>
        <dbReference type="ARBA" id="ARBA00023136"/>
    </source>
</evidence>
<reference evidence="11" key="1">
    <citation type="submission" date="2020-02" db="EMBL/GenBank/DDBJ databases">
        <authorList>
            <person name="Meier V. D."/>
        </authorList>
    </citation>
    <scope>NUCLEOTIDE SEQUENCE</scope>
    <source>
        <strain evidence="11">AVDCRST_MAG30</strain>
    </source>
</reference>
<feature type="transmembrane region" description="Helical" evidence="10">
    <location>
        <begin position="306"/>
        <end position="323"/>
    </location>
</feature>
<keyword evidence="6 10" id="KW-0812">Transmembrane</keyword>
<evidence type="ECO:0000256" key="4">
    <source>
        <dbReference type="ARBA" id="ARBA00022676"/>
    </source>
</evidence>
<keyword evidence="7" id="KW-0256">Endoplasmic reticulum</keyword>
<gene>
    <name evidence="11" type="ORF">AVDCRST_MAG30-3797</name>
</gene>